<reference evidence="1 2" key="1">
    <citation type="submission" date="2020-10" db="EMBL/GenBank/DDBJ databases">
        <title>Identification of Nocardia species via Next-generation sequencing and recognition of intraspecies genetic diversity.</title>
        <authorList>
            <person name="Li P."/>
            <person name="Li P."/>
            <person name="Lu B."/>
        </authorList>
    </citation>
    <scope>NUCLEOTIDE SEQUENCE [LARGE SCALE GENOMIC DNA]</scope>
    <source>
        <strain evidence="1 2">N-11</strain>
    </source>
</reference>
<keyword evidence="1" id="KW-0240">DNA-directed RNA polymerase</keyword>
<organism evidence="1 2">
    <name type="scientific">Nocardia abscessus</name>
    <dbReference type="NCBI Taxonomy" id="120957"/>
    <lineage>
        <taxon>Bacteria</taxon>
        <taxon>Bacillati</taxon>
        <taxon>Actinomycetota</taxon>
        <taxon>Actinomycetes</taxon>
        <taxon>Mycobacteriales</taxon>
        <taxon>Nocardiaceae</taxon>
        <taxon>Nocardia</taxon>
    </lineage>
</organism>
<evidence type="ECO:0000313" key="2">
    <source>
        <dbReference type="Proteomes" id="UP000807309"/>
    </source>
</evidence>
<protein>
    <submittedName>
        <fullName evidence="1">DNA-directed RNA polymerase subunit beta</fullName>
    </submittedName>
</protein>
<dbReference type="GO" id="GO:0000428">
    <property type="term" value="C:DNA-directed RNA polymerase complex"/>
    <property type="evidence" value="ECO:0007669"/>
    <property type="project" value="UniProtKB-KW"/>
</dbReference>
<accession>A0ABS0CM08</accession>
<sequence>MSSSKQFGHTPLSVCHFYRRVCDLPAEVRPPHLGRITLRAGRVCAVMMPAFIGSEVKTWMHQHGQQAGPVLTHPRSQRWTFLTGPDLPEDIRLFAEMSRLGVSILRAGEIALPGPGQCPGLFRAWVHPPRDSYRPPGRVVVEAIRGCAAQHARQRRRGMVYV</sequence>
<proteinExistence type="predicted"/>
<evidence type="ECO:0000313" key="1">
    <source>
        <dbReference type="EMBL" id="MBF6229619.1"/>
    </source>
</evidence>
<dbReference type="EMBL" id="JADLRE010000056">
    <property type="protein sequence ID" value="MBF6229619.1"/>
    <property type="molecule type" value="Genomic_DNA"/>
</dbReference>
<keyword evidence="1" id="KW-0804">Transcription</keyword>
<dbReference type="Proteomes" id="UP000807309">
    <property type="component" value="Unassembled WGS sequence"/>
</dbReference>
<keyword evidence="2" id="KW-1185">Reference proteome</keyword>
<name>A0ABS0CM08_9NOCA</name>
<comment type="caution">
    <text evidence="1">The sequence shown here is derived from an EMBL/GenBank/DDBJ whole genome shotgun (WGS) entry which is preliminary data.</text>
</comment>
<gene>
    <name evidence="1" type="ORF">IU470_31610</name>
</gene>